<evidence type="ECO:0000313" key="2">
    <source>
        <dbReference type="EMBL" id="SFR62151.1"/>
    </source>
</evidence>
<dbReference type="EMBL" id="FOYW01000001">
    <property type="protein sequence ID" value="SFR62151.1"/>
    <property type="molecule type" value="Genomic_DNA"/>
</dbReference>
<evidence type="ECO:0000313" key="3">
    <source>
        <dbReference type="Proteomes" id="UP000198644"/>
    </source>
</evidence>
<dbReference type="InterPro" id="IPR001279">
    <property type="entry name" value="Metallo-B-lactamas"/>
</dbReference>
<dbReference type="OrthoDB" id="9815874at2"/>
<dbReference type="Gene3D" id="3.60.15.10">
    <property type="entry name" value="Ribonuclease Z/Hydroxyacylglutathione hydrolase-like"/>
    <property type="match status" value="1"/>
</dbReference>
<sequence length="328" mass="36194">MSANTPTIIPFEHGIYGIDTEFAGTTMMDASHLIVDSGEAAFVDVGSNFSIPVLLKALEQLGLDRSQVRYVCVTHVHLDHAGGAGLIMEELPDAQLVVHPRGARHMIDPGALYEGARQVYGTETMKRHYGELIPVPRERIVEVQDGNTLTLGKRTLTFLDTPGHALHHYCIHDSTANAVFSGDTFGISYRFLDSAMGEFIFPAATPVQFDPARAHESVDRLAGLEPDAIYLTHFSQVRNIRALARQLHSDLDAYADIGRRHMSTAADQARPIRDDLKTLFRQRLEDHGLAFTSEELEASLGLDLDLNSKGIAVWSARQARQEPSKTKV</sequence>
<organism evidence="2 3">
    <name type="scientific">Marinobacter daqiaonensis</name>
    <dbReference type="NCBI Taxonomy" id="650891"/>
    <lineage>
        <taxon>Bacteria</taxon>
        <taxon>Pseudomonadati</taxon>
        <taxon>Pseudomonadota</taxon>
        <taxon>Gammaproteobacteria</taxon>
        <taxon>Pseudomonadales</taxon>
        <taxon>Marinobacteraceae</taxon>
        <taxon>Marinobacter</taxon>
    </lineage>
</organism>
<evidence type="ECO:0000259" key="1">
    <source>
        <dbReference type="SMART" id="SM00849"/>
    </source>
</evidence>
<dbReference type="SUPFAM" id="SSF56281">
    <property type="entry name" value="Metallo-hydrolase/oxidoreductase"/>
    <property type="match status" value="1"/>
</dbReference>
<dbReference type="InterPro" id="IPR050855">
    <property type="entry name" value="NDM-1-like"/>
</dbReference>
<gene>
    <name evidence="2" type="ORF">SAMN05216203_1869</name>
</gene>
<name>A0A1I6I627_9GAMM</name>
<protein>
    <submittedName>
        <fullName evidence="2">Glyoxylase, beta-lactamase superfamily II</fullName>
    </submittedName>
</protein>
<dbReference type="InterPro" id="IPR037482">
    <property type="entry name" value="ST1585_MBL-fold"/>
</dbReference>
<dbReference type="RefSeq" id="WP_092011265.1">
    <property type="nucleotide sequence ID" value="NZ_FOYW01000001.1"/>
</dbReference>
<keyword evidence="3" id="KW-1185">Reference proteome</keyword>
<dbReference type="STRING" id="650891.SAMN05216203_1869"/>
<feature type="domain" description="Metallo-beta-lactamase" evidence="1">
    <location>
        <begin position="28"/>
        <end position="233"/>
    </location>
</feature>
<dbReference type="AlphaFoldDB" id="A0A1I6I627"/>
<dbReference type="SMART" id="SM00849">
    <property type="entry name" value="Lactamase_B"/>
    <property type="match status" value="1"/>
</dbReference>
<proteinExistence type="predicted"/>
<reference evidence="2 3" key="1">
    <citation type="submission" date="2016-10" db="EMBL/GenBank/DDBJ databases">
        <authorList>
            <person name="de Groot N.N."/>
        </authorList>
    </citation>
    <scope>NUCLEOTIDE SEQUENCE [LARGE SCALE GENOMIC DNA]</scope>
    <source>
        <strain evidence="2 3">CGMCC 1.9167</strain>
    </source>
</reference>
<accession>A0A1I6I627</accession>
<dbReference type="PANTHER" id="PTHR42951:SF22">
    <property type="entry name" value="METALLO BETA-LACTAMASE SUPERFAMILY LIPOPROTEIN"/>
    <property type="match status" value="1"/>
</dbReference>
<dbReference type="Pfam" id="PF00753">
    <property type="entry name" value="Lactamase_B"/>
    <property type="match status" value="1"/>
</dbReference>
<dbReference type="PANTHER" id="PTHR42951">
    <property type="entry name" value="METALLO-BETA-LACTAMASE DOMAIN-CONTAINING"/>
    <property type="match status" value="1"/>
</dbReference>
<dbReference type="Proteomes" id="UP000198644">
    <property type="component" value="Unassembled WGS sequence"/>
</dbReference>
<dbReference type="InterPro" id="IPR036866">
    <property type="entry name" value="RibonucZ/Hydroxyglut_hydro"/>
</dbReference>
<dbReference type="CDD" id="cd07726">
    <property type="entry name" value="ST1585-like_MBL-fold"/>
    <property type="match status" value="1"/>
</dbReference>